<gene>
    <name evidence="1" type="ORF">PACLA_8A070865</name>
</gene>
<dbReference type="Proteomes" id="UP001152795">
    <property type="component" value="Unassembled WGS sequence"/>
</dbReference>
<dbReference type="InterPro" id="IPR000488">
    <property type="entry name" value="Death_dom"/>
</dbReference>
<dbReference type="Gene3D" id="1.10.533.10">
    <property type="entry name" value="Death Domain, Fas"/>
    <property type="match status" value="1"/>
</dbReference>
<organism evidence="1 2">
    <name type="scientific">Paramuricea clavata</name>
    <name type="common">Red gorgonian</name>
    <name type="synonym">Violescent sea-whip</name>
    <dbReference type="NCBI Taxonomy" id="317549"/>
    <lineage>
        <taxon>Eukaryota</taxon>
        <taxon>Metazoa</taxon>
        <taxon>Cnidaria</taxon>
        <taxon>Anthozoa</taxon>
        <taxon>Octocorallia</taxon>
        <taxon>Malacalcyonacea</taxon>
        <taxon>Plexauridae</taxon>
        <taxon>Paramuricea</taxon>
    </lineage>
</organism>
<keyword evidence="2" id="KW-1185">Reference proteome</keyword>
<dbReference type="OrthoDB" id="5973910at2759"/>
<feature type="non-terminal residue" evidence="1">
    <location>
        <position position="203"/>
    </location>
</feature>
<dbReference type="SUPFAM" id="SSF47986">
    <property type="entry name" value="DEATH domain"/>
    <property type="match status" value="1"/>
</dbReference>
<evidence type="ECO:0000313" key="2">
    <source>
        <dbReference type="Proteomes" id="UP001152795"/>
    </source>
</evidence>
<name>A0A7D9LFR4_PARCT</name>
<dbReference type="InterPro" id="IPR011029">
    <property type="entry name" value="DEATH-like_dom_sf"/>
</dbReference>
<proteinExistence type="predicted"/>
<dbReference type="PROSITE" id="PS50017">
    <property type="entry name" value="DEATH_DOMAIN"/>
    <property type="match status" value="1"/>
</dbReference>
<sequence length="203" mass="23355">TEGYKELCHCVDVSPNRTFRFQHVAPRPERISCKFKVCQDKCKFDNPVNIIVSLYFESEIRRAQSQNNNNTARGIYTSVASSSGFASAGSGENTTVAFIPTGLRRDLIELLDMNIPGSDNWEMLAEHLGHNLQFIRWLDRPRNIESPTEKLLMEWENKVTENPEDALRNLENVLWKMKRHDAATKIQMYLDECTCSIKKETTV</sequence>
<protein>
    <submittedName>
        <fullName evidence="1">Netrin receptor UNC5C</fullName>
    </submittedName>
</protein>
<accession>A0A7D9LFR4</accession>
<evidence type="ECO:0000313" key="1">
    <source>
        <dbReference type="EMBL" id="CAB4032077.1"/>
    </source>
</evidence>
<dbReference type="GO" id="GO:0007165">
    <property type="term" value="P:signal transduction"/>
    <property type="evidence" value="ECO:0007669"/>
    <property type="project" value="InterPro"/>
</dbReference>
<dbReference type="AlphaFoldDB" id="A0A7D9LFR4"/>
<dbReference type="Pfam" id="PF00531">
    <property type="entry name" value="Death"/>
    <property type="match status" value="1"/>
</dbReference>
<dbReference type="EMBL" id="CACRXK020018108">
    <property type="protein sequence ID" value="CAB4032077.1"/>
    <property type="molecule type" value="Genomic_DNA"/>
</dbReference>
<reference evidence="1" key="1">
    <citation type="submission" date="2020-04" db="EMBL/GenBank/DDBJ databases">
        <authorList>
            <person name="Alioto T."/>
            <person name="Alioto T."/>
            <person name="Gomez Garrido J."/>
        </authorList>
    </citation>
    <scope>NUCLEOTIDE SEQUENCE</scope>
    <source>
        <strain evidence="1">A484AB</strain>
    </source>
</reference>
<comment type="caution">
    <text evidence="1">The sequence shown here is derived from an EMBL/GenBank/DDBJ whole genome shotgun (WGS) entry which is preliminary data.</text>
</comment>
<keyword evidence="1" id="KW-0675">Receptor</keyword>